<gene>
    <name evidence="2" type="ORF">ACFSQJ_06735</name>
</gene>
<sequence length="217" mass="25584">MKKKIDWLNHSLEFFVVLIGILIAFQLNKCSDNQARESLIENHLSQIRYECQENAEKLDLSIEQITVQIQNCDSLLSEISNGQRPKKIRDLATKLLDLRNMDISTNAYNVLVQSGDIRFLNNYNKKRKVISLYEDFKSVAQINTSNQNLYDNHFYPYIKTNFDLVNWNKVNADSENDKKLYYSREFANTVSTYRFLLVSKKRIYLNQKTVIDKYLSE</sequence>
<keyword evidence="3" id="KW-1185">Reference proteome</keyword>
<keyword evidence="1" id="KW-0812">Transmembrane</keyword>
<name>A0ABW5MU05_9FLAO</name>
<keyword evidence="1" id="KW-1133">Transmembrane helix</keyword>
<proteinExistence type="predicted"/>
<accession>A0ABW5MU05</accession>
<reference evidence="3" key="1">
    <citation type="journal article" date="2019" name="Int. J. Syst. Evol. Microbiol.">
        <title>The Global Catalogue of Microorganisms (GCM) 10K type strain sequencing project: providing services to taxonomists for standard genome sequencing and annotation.</title>
        <authorList>
            <consortium name="The Broad Institute Genomics Platform"/>
            <consortium name="The Broad Institute Genome Sequencing Center for Infectious Disease"/>
            <person name="Wu L."/>
            <person name="Ma J."/>
        </authorList>
    </citation>
    <scope>NUCLEOTIDE SEQUENCE [LARGE SCALE GENOMIC DNA]</scope>
    <source>
        <strain evidence="3">KCTC 52368</strain>
    </source>
</reference>
<feature type="transmembrane region" description="Helical" evidence="1">
    <location>
        <begin position="7"/>
        <end position="27"/>
    </location>
</feature>
<dbReference type="EMBL" id="JBHULB010000007">
    <property type="protein sequence ID" value="MFD2586619.1"/>
    <property type="molecule type" value="Genomic_DNA"/>
</dbReference>
<evidence type="ECO:0000313" key="3">
    <source>
        <dbReference type="Proteomes" id="UP001597526"/>
    </source>
</evidence>
<evidence type="ECO:0000256" key="1">
    <source>
        <dbReference type="SAM" id="Phobius"/>
    </source>
</evidence>
<protein>
    <submittedName>
        <fullName evidence="2">Uncharacterized protein</fullName>
    </submittedName>
</protein>
<comment type="caution">
    <text evidence="2">The sequence shown here is derived from an EMBL/GenBank/DDBJ whole genome shotgun (WGS) entry which is preliminary data.</text>
</comment>
<dbReference type="RefSeq" id="WP_377766191.1">
    <property type="nucleotide sequence ID" value="NZ_JBHULB010000007.1"/>
</dbReference>
<dbReference type="Proteomes" id="UP001597526">
    <property type="component" value="Unassembled WGS sequence"/>
</dbReference>
<keyword evidence="1" id="KW-0472">Membrane</keyword>
<evidence type="ECO:0000313" key="2">
    <source>
        <dbReference type="EMBL" id="MFD2586619.1"/>
    </source>
</evidence>
<organism evidence="2 3">
    <name type="scientific">Croceitalea marina</name>
    <dbReference type="NCBI Taxonomy" id="1775166"/>
    <lineage>
        <taxon>Bacteria</taxon>
        <taxon>Pseudomonadati</taxon>
        <taxon>Bacteroidota</taxon>
        <taxon>Flavobacteriia</taxon>
        <taxon>Flavobacteriales</taxon>
        <taxon>Flavobacteriaceae</taxon>
        <taxon>Croceitalea</taxon>
    </lineage>
</organism>